<dbReference type="InterPro" id="IPR001867">
    <property type="entry name" value="OmpR/PhoB-type_DNA-bd"/>
</dbReference>
<dbReference type="RefSeq" id="WP_194030748.1">
    <property type="nucleotide sequence ID" value="NZ_JADEWZ010000028.1"/>
</dbReference>
<evidence type="ECO:0000259" key="11">
    <source>
        <dbReference type="PROSITE" id="PS50894"/>
    </source>
</evidence>
<evidence type="ECO:0000256" key="8">
    <source>
        <dbReference type="PROSITE-ProRule" id="PRU01091"/>
    </source>
</evidence>
<dbReference type="GO" id="GO:0000976">
    <property type="term" value="F:transcription cis-regulatory region binding"/>
    <property type="evidence" value="ECO:0007669"/>
    <property type="project" value="TreeGrafter"/>
</dbReference>
<dbReference type="PROSITE" id="PS50887">
    <property type="entry name" value="GGDEF"/>
    <property type="match status" value="1"/>
</dbReference>
<feature type="domain" description="OmpR/PhoB-type" evidence="12">
    <location>
        <begin position="124"/>
        <end position="222"/>
    </location>
</feature>
<feature type="modified residue" description="4-aspartylphosphate" evidence="7">
    <location>
        <position position="537"/>
    </location>
</feature>
<dbReference type="Gene3D" id="3.30.70.270">
    <property type="match status" value="1"/>
</dbReference>
<sequence length="781" mass="88426">MRLLLVEDDELLAQDLRTALSEQNYVVDIANDGEEGWDYAQSFTYDLMLLDVSLPKLDGIDLCRRLRNERYNNPILLLTAKDASEHKVMGLDAGADDYVVKPCTIPELFARIRALLRRRSDSGAPILCWGELQLEPSSREVTYRDKSLNLSPTEYRLLELFMRNPKRVFSKSAILEHLWSFDDPPNEDTIRAHIKGLRRRIKAAKAEDVIETVYGVGYRLKPLPEHKPQKQEQTLAAVAQAWERFKKPTLERLGAVEDAIAAWKGETLTEDARALAEQQAHKLAGSLGMYGFTEASHFARDLELGLEKLKERDRTQVSDLQTLATRLRQELEQPRNESQSLEGEVTQTSIALHPGNRLESSPLLLVVDDDRVLTKAIQSEASHRNLRIKVADTIAHARMAIEREVPNIILLDLTFSNESSEGISLLKELKEHHPTIPVLVFTLRDGFSDRVNVARLGGKAFLVKPMKPAQILEAVADVLKYSCPPEATVLAVDDDPMLLSGLEQFLAPWGVKLQTLEDPREFWETLEASPPDLLILDVDMPHINGIELCKVVRNDSTWHQLPILFLSAKRDRETVHRIYEAGADDYISKPVTEPELVTRIFNRLERTRLLRSLAETDPLTGVANRSRAERELDRYLRLAQRYDRPLCLALLDLDGFKAINDRYGHSTGDRVLQRIGQLLRMTFKSEDIVSRWGGAEFVIGMYGFDRNEGIQRLEELLEIVRNEVFPIAGQEKPLQVTISAGVAEYPKQGSDLQALYQTADAALTRAKIQGRDRAALSFEDS</sequence>
<evidence type="ECO:0000256" key="6">
    <source>
        <dbReference type="PROSITE-ProRule" id="PRU00110"/>
    </source>
</evidence>
<evidence type="ECO:0000259" key="10">
    <source>
        <dbReference type="PROSITE" id="PS50887"/>
    </source>
</evidence>
<dbReference type="FunFam" id="3.30.70.270:FF:000001">
    <property type="entry name" value="Diguanylate cyclase domain protein"/>
    <property type="match status" value="1"/>
</dbReference>
<dbReference type="PROSITE" id="PS50110">
    <property type="entry name" value="RESPONSE_REGULATORY"/>
    <property type="match status" value="3"/>
</dbReference>
<dbReference type="GO" id="GO:0006355">
    <property type="term" value="P:regulation of DNA-templated transcription"/>
    <property type="evidence" value="ECO:0007669"/>
    <property type="project" value="InterPro"/>
</dbReference>
<evidence type="ECO:0000313" key="13">
    <source>
        <dbReference type="EMBL" id="MBE9117659.1"/>
    </source>
</evidence>
<evidence type="ECO:0000259" key="9">
    <source>
        <dbReference type="PROSITE" id="PS50110"/>
    </source>
</evidence>
<dbReference type="CDD" id="cd19935">
    <property type="entry name" value="REC_OmpR_CusR-like"/>
    <property type="match status" value="1"/>
</dbReference>
<keyword evidence="5" id="KW-0804">Transcription</keyword>
<gene>
    <name evidence="13" type="ORF">IQ249_17315</name>
</gene>
<keyword evidence="14" id="KW-1185">Reference proteome</keyword>
<name>A0A8J7E2L3_9CYAN</name>
<keyword evidence="2" id="KW-0902">Two-component regulatory system</keyword>
<feature type="domain" description="Response regulatory" evidence="9">
    <location>
        <begin position="2"/>
        <end position="116"/>
    </location>
</feature>
<feature type="DNA-binding region" description="OmpR/PhoB-type" evidence="8">
    <location>
        <begin position="124"/>
        <end position="222"/>
    </location>
</feature>
<feature type="domain" description="Response regulatory" evidence="9">
    <location>
        <begin position="363"/>
        <end position="479"/>
    </location>
</feature>
<dbReference type="InterPro" id="IPR036641">
    <property type="entry name" value="HPT_dom_sf"/>
</dbReference>
<dbReference type="Pfam" id="PF00990">
    <property type="entry name" value="GGDEF"/>
    <property type="match status" value="1"/>
</dbReference>
<keyword evidence="4 8" id="KW-0238">DNA-binding</keyword>
<dbReference type="PROSITE" id="PS51755">
    <property type="entry name" value="OMPR_PHOB"/>
    <property type="match status" value="1"/>
</dbReference>
<dbReference type="SMART" id="SM00267">
    <property type="entry name" value="GGDEF"/>
    <property type="match status" value="1"/>
</dbReference>
<dbReference type="Pfam" id="PF01627">
    <property type="entry name" value="Hpt"/>
    <property type="match status" value="1"/>
</dbReference>
<reference evidence="13" key="1">
    <citation type="submission" date="2020-10" db="EMBL/GenBank/DDBJ databases">
        <authorList>
            <person name="Castelo-Branco R."/>
            <person name="Eusebio N."/>
            <person name="Adriana R."/>
            <person name="Vieira A."/>
            <person name="Brugerolle De Fraissinette N."/>
            <person name="Rezende De Castro R."/>
            <person name="Schneider M.P."/>
            <person name="Vasconcelos V."/>
            <person name="Leao P.N."/>
        </authorList>
    </citation>
    <scope>NUCLEOTIDE SEQUENCE</scope>
    <source>
        <strain evidence="13">LEGE 07157</strain>
    </source>
</reference>
<dbReference type="PROSITE" id="PS50894">
    <property type="entry name" value="HPT"/>
    <property type="match status" value="1"/>
</dbReference>
<protein>
    <submittedName>
        <fullName evidence="13">Response regulator</fullName>
    </submittedName>
</protein>
<proteinExistence type="predicted"/>
<organism evidence="13 14">
    <name type="scientific">Lusitaniella coriacea LEGE 07157</name>
    <dbReference type="NCBI Taxonomy" id="945747"/>
    <lineage>
        <taxon>Bacteria</taxon>
        <taxon>Bacillati</taxon>
        <taxon>Cyanobacteriota</taxon>
        <taxon>Cyanophyceae</taxon>
        <taxon>Spirulinales</taxon>
        <taxon>Lusitaniellaceae</taxon>
        <taxon>Lusitaniella</taxon>
    </lineage>
</organism>
<dbReference type="GO" id="GO:0032993">
    <property type="term" value="C:protein-DNA complex"/>
    <property type="evidence" value="ECO:0007669"/>
    <property type="project" value="TreeGrafter"/>
</dbReference>
<evidence type="ECO:0000256" key="4">
    <source>
        <dbReference type="ARBA" id="ARBA00023125"/>
    </source>
</evidence>
<evidence type="ECO:0000259" key="12">
    <source>
        <dbReference type="PROSITE" id="PS51755"/>
    </source>
</evidence>
<keyword evidence="1 7" id="KW-0597">Phosphoprotein</keyword>
<dbReference type="Gene3D" id="6.10.250.690">
    <property type="match status" value="1"/>
</dbReference>
<dbReference type="Pfam" id="PF00486">
    <property type="entry name" value="Trans_reg_C"/>
    <property type="match status" value="1"/>
</dbReference>
<evidence type="ECO:0000256" key="7">
    <source>
        <dbReference type="PROSITE-ProRule" id="PRU00169"/>
    </source>
</evidence>
<dbReference type="InterPro" id="IPR029787">
    <property type="entry name" value="Nucleotide_cyclase"/>
</dbReference>
<dbReference type="FunFam" id="3.40.50.2300:FF:000002">
    <property type="entry name" value="DNA-binding response regulator PhoP"/>
    <property type="match status" value="1"/>
</dbReference>
<feature type="modified residue" description="Phosphohistidine" evidence="6">
    <location>
        <position position="281"/>
    </location>
</feature>
<dbReference type="CDD" id="cd00156">
    <property type="entry name" value="REC"/>
    <property type="match status" value="2"/>
</dbReference>
<dbReference type="EMBL" id="JADEWZ010000028">
    <property type="protein sequence ID" value="MBE9117659.1"/>
    <property type="molecule type" value="Genomic_DNA"/>
</dbReference>
<dbReference type="GO" id="GO:0005829">
    <property type="term" value="C:cytosol"/>
    <property type="evidence" value="ECO:0007669"/>
    <property type="project" value="TreeGrafter"/>
</dbReference>
<feature type="domain" description="HPt" evidence="11">
    <location>
        <begin position="234"/>
        <end position="341"/>
    </location>
</feature>
<dbReference type="Pfam" id="PF00072">
    <property type="entry name" value="Response_reg"/>
    <property type="match status" value="3"/>
</dbReference>
<dbReference type="PANTHER" id="PTHR48111">
    <property type="entry name" value="REGULATOR OF RPOS"/>
    <property type="match status" value="1"/>
</dbReference>
<dbReference type="AlphaFoldDB" id="A0A8J7E2L3"/>
<dbReference type="SUPFAM" id="SSF47226">
    <property type="entry name" value="Histidine-containing phosphotransfer domain, HPT domain"/>
    <property type="match status" value="1"/>
</dbReference>
<dbReference type="InterPro" id="IPR001789">
    <property type="entry name" value="Sig_transdc_resp-reg_receiver"/>
</dbReference>
<dbReference type="InterPro" id="IPR043128">
    <property type="entry name" value="Rev_trsase/Diguanyl_cyclase"/>
</dbReference>
<dbReference type="InterPro" id="IPR011006">
    <property type="entry name" value="CheY-like_superfamily"/>
</dbReference>
<dbReference type="NCBIfam" id="TIGR00254">
    <property type="entry name" value="GGDEF"/>
    <property type="match status" value="1"/>
</dbReference>
<evidence type="ECO:0000256" key="3">
    <source>
        <dbReference type="ARBA" id="ARBA00023015"/>
    </source>
</evidence>
<feature type="modified residue" description="4-aspartylphosphate" evidence="7">
    <location>
        <position position="51"/>
    </location>
</feature>
<keyword evidence="3" id="KW-0805">Transcription regulation</keyword>
<dbReference type="InterPro" id="IPR036388">
    <property type="entry name" value="WH-like_DNA-bd_sf"/>
</dbReference>
<evidence type="ECO:0000256" key="5">
    <source>
        <dbReference type="ARBA" id="ARBA00023163"/>
    </source>
</evidence>
<dbReference type="InterPro" id="IPR008207">
    <property type="entry name" value="Sig_transdc_His_kin_Hpt_dom"/>
</dbReference>
<dbReference type="SUPFAM" id="SSF55073">
    <property type="entry name" value="Nucleotide cyclase"/>
    <property type="match status" value="1"/>
</dbReference>
<feature type="domain" description="Response regulatory" evidence="9">
    <location>
        <begin position="488"/>
        <end position="604"/>
    </location>
</feature>
<dbReference type="SMART" id="SM00862">
    <property type="entry name" value="Trans_reg_C"/>
    <property type="match status" value="1"/>
</dbReference>
<dbReference type="SMART" id="SM00448">
    <property type="entry name" value="REC"/>
    <property type="match status" value="3"/>
</dbReference>
<dbReference type="InterPro" id="IPR000160">
    <property type="entry name" value="GGDEF_dom"/>
</dbReference>
<evidence type="ECO:0000256" key="2">
    <source>
        <dbReference type="ARBA" id="ARBA00023012"/>
    </source>
</evidence>
<dbReference type="CDD" id="cd01949">
    <property type="entry name" value="GGDEF"/>
    <property type="match status" value="1"/>
</dbReference>
<evidence type="ECO:0000256" key="1">
    <source>
        <dbReference type="ARBA" id="ARBA00022553"/>
    </source>
</evidence>
<dbReference type="Gene3D" id="3.40.50.2300">
    <property type="match status" value="3"/>
</dbReference>
<feature type="modified residue" description="4-aspartylphosphate" evidence="7">
    <location>
        <position position="412"/>
    </location>
</feature>
<dbReference type="Gene3D" id="1.10.10.10">
    <property type="entry name" value="Winged helix-like DNA-binding domain superfamily/Winged helix DNA-binding domain"/>
    <property type="match status" value="1"/>
</dbReference>
<comment type="caution">
    <text evidence="13">The sequence shown here is derived from an EMBL/GenBank/DDBJ whole genome shotgun (WGS) entry which is preliminary data.</text>
</comment>
<dbReference type="Gene3D" id="1.20.120.160">
    <property type="entry name" value="HPT domain"/>
    <property type="match status" value="1"/>
</dbReference>
<dbReference type="GO" id="GO:0000156">
    <property type="term" value="F:phosphorelay response regulator activity"/>
    <property type="evidence" value="ECO:0007669"/>
    <property type="project" value="TreeGrafter"/>
</dbReference>
<feature type="domain" description="GGDEF" evidence="10">
    <location>
        <begin position="644"/>
        <end position="779"/>
    </location>
</feature>
<dbReference type="PANTHER" id="PTHR48111:SF15">
    <property type="entry name" value="OMPR SUBFAMILY"/>
    <property type="match status" value="1"/>
</dbReference>
<dbReference type="Proteomes" id="UP000654482">
    <property type="component" value="Unassembled WGS sequence"/>
</dbReference>
<dbReference type="InterPro" id="IPR039420">
    <property type="entry name" value="WalR-like"/>
</dbReference>
<dbReference type="CDD" id="cd00383">
    <property type="entry name" value="trans_reg_C"/>
    <property type="match status" value="1"/>
</dbReference>
<accession>A0A8J7E2L3</accession>
<dbReference type="SUPFAM" id="SSF52172">
    <property type="entry name" value="CheY-like"/>
    <property type="match status" value="3"/>
</dbReference>
<evidence type="ECO:0000313" key="14">
    <source>
        <dbReference type="Proteomes" id="UP000654482"/>
    </source>
</evidence>